<evidence type="ECO:0000313" key="2">
    <source>
        <dbReference type="Proteomes" id="UP000247810"/>
    </source>
</evidence>
<dbReference type="OrthoDB" id="5979581at2759"/>
<keyword evidence="2" id="KW-1185">Reference proteome</keyword>
<proteinExistence type="predicted"/>
<name>A0A319DP85_9EURO</name>
<evidence type="ECO:0008006" key="3">
    <source>
        <dbReference type="Google" id="ProtNLM"/>
    </source>
</evidence>
<dbReference type="Gene3D" id="3.30.200.20">
    <property type="entry name" value="Phosphorylase Kinase, domain 1"/>
    <property type="match status" value="1"/>
</dbReference>
<organism evidence="1 2">
    <name type="scientific">Aspergillus ellipticus CBS 707.79</name>
    <dbReference type="NCBI Taxonomy" id="1448320"/>
    <lineage>
        <taxon>Eukaryota</taxon>
        <taxon>Fungi</taxon>
        <taxon>Dikarya</taxon>
        <taxon>Ascomycota</taxon>
        <taxon>Pezizomycotina</taxon>
        <taxon>Eurotiomycetes</taxon>
        <taxon>Eurotiomycetidae</taxon>
        <taxon>Eurotiales</taxon>
        <taxon>Aspergillaceae</taxon>
        <taxon>Aspergillus</taxon>
        <taxon>Aspergillus subgen. Circumdati</taxon>
    </lineage>
</organism>
<dbReference type="EMBL" id="KZ825846">
    <property type="protein sequence ID" value="PYH95907.1"/>
    <property type="molecule type" value="Genomic_DNA"/>
</dbReference>
<gene>
    <name evidence="1" type="ORF">BO71DRAFT_449045</name>
</gene>
<dbReference type="Proteomes" id="UP000247810">
    <property type="component" value="Unassembled WGS sequence"/>
</dbReference>
<sequence length="118" mass="13428">MAATAPQYPKDDNTTEFGDFVSTEDEELDLEEVVEPWQKYHIEETPRVFYPVRVGEVLNDRYLVEHKIGAGGFSTIWMPVTFKTRGINMSMATRMSAAQQLLEALENLHKAGIVHRGE</sequence>
<dbReference type="InterPro" id="IPR011009">
    <property type="entry name" value="Kinase-like_dom_sf"/>
</dbReference>
<dbReference type="STRING" id="1448320.A0A319DP85"/>
<evidence type="ECO:0000313" key="1">
    <source>
        <dbReference type="EMBL" id="PYH95907.1"/>
    </source>
</evidence>
<dbReference type="AlphaFoldDB" id="A0A319DP85"/>
<dbReference type="SUPFAM" id="SSF56112">
    <property type="entry name" value="Protein kinase-like (PK-like)"/>
    <property type="match status" value="1"/>
</dbReference>
<protein>
    <recommendedName>
        <fullName evidence="3">Protein kinase domain-containing protein</fullName>
    </recommendedName>
</protein>
<reference evidence="1 2" key="1">
    <citation type="submission" date="2018-02" db="EMBL/GenBank/DDBJ databases">
        <title>The genomes of Aspergillus section Nigri reveals drivers in fungal speciation.</title>
        <authorList>
            <consortium name="DOE Joint Genome Institute"/>
            <person name="Vesth T.C."/>
            <person name="Nybo J."/>
            <person name="Theobald S."/>
            <person name="Brandl J."/>
            <person name="Frisvad J.C."/>
            <person name="Nielsen K.F."/>
            <person name="Lyhne E.K."/>
            <person name="Kogle M.E."/>
            <person name="Kuo A."/>
            <person name="Riley R."/>
            <person name="Clum A."/>
            <person name="Nolan M."/>
            <person name="Lipzen A."/>
            <person name="Salamov A."/>
            <person name="Henrissat B."/>
            <person name="Wiebenga A."/>
            <person name="De vries R.P."/>
            <person name="Grigoriev I.V."/>
            <person name="Mortensen U.H."/>
            <person name="Andersen M.R."/>
            <person name="Baker S.E."/>
        </authorList>
    </citation>
    <scope>NUCLEOTIDE SEQUENCE [LARGE SCALE GENOMIC DNA]</scope>
    <source>
        <strain evidence="1 2">CBS 707.79</strain>
    </source>
</reference>
<accession>A0A319DP85</accession>
<dbReference type="VEuPathDB" id="FungiDB:BO71DRAFT_449045"/>